<evidence type="ECO:0000256" key="3">
    <source>
        <dbReference type="ARBA" id="ARBA00023274"/>
    </source>
</evidence>
<evidence type="ECO:0000256" key="1">
    <source>
        <dbReference type="ARBA" id="ARBA00010618"/>
    </source>
</evidence>
<dbReference type="GO" id="GO:0003735">
    <property type="term" value="F:structural constituent of ribosome"/>
    <property type="evidence" value="ECO:0007669"/>
    <property type="project" value="InterPro"/>
</dbReference>
<dbReference type="GO" id="GO:0003723">
    <property type="term" value="F:RNA binding"/>
    <property type="evidence" value="ECO:0007669"/>
    <property type="project" value="InterPro"/>
</dbReference>
<feature type="domain" description="KOW" evidence="5">
    <location>
        <begin position="49"/>
        <end position="76"/>
    </location>
</feature>
<dbReference type="GO" id="GO:0015934">
    <property type="term" value="C:large ribosomal subunit"/>
    <property type="evidence" value="ECO:0007669"/>
    <property type="project" value="InterPro"/>
</dbReference>
<dbReference type="FunFam" id="2.30.30.30:FF:000009">
    <property type="entry name" value="60S ribosomal protein L26"/>
    <property type="match status" value="1"/>
</dbReference>
<dbReference type="Pfam" id="PF16906">
    <property type="entry name" value="Ribosomal_L26"/>
    <property type="match status" value="1"/>
</dbReference>
<feature type="region of interest" description="Disordered" evidence="4">
    <location>
        <begin position="1"/>
        <end position="47"/>
    </location>
</feature>
<feature type="compositionally biased region" description="Low complexity" evidence="4">
    <location>
        <begin position="1"/>
        <end position="10"/>
    </location>
</feature>
<name>A0AAD5TRQ8_9FUNG</name>
<dbReference type="SMART" id="SM00739">
    <property type="entry name" value="KOW"/>
    <property type="match status" value="1"/>
</dbReference>
<dbReference type="NCBIfam" id="TIGR01080">
    <property type="entry name" value="rplX_A_E"/>
    <property type="match status" value="1"/>
</dbReference>
<organism evidence="6 7">
    <name type="scientific">Geranomyces variabilis</name>
    <dbReference type="NCBI Taxonomy" id="109894"/>
    <lineage>
        <taxon>Eukaryota</taxon>
        <taxon>Fungi</taxon>
        <taxon>Fungi incertae sedis</taxon>
        <taxon>Chytridiomycota</taxon>
        <taxon>Chytridiomycota incertae sedis</taxon>
        <taxon>Chytridiomycetes</taxon>
        <taxon>Spizellomycetales</taxon>
        <taxon>Powellomycetaceae</taxon>
        <taxon>Geranomyces</taxon>
    </lineage>
</organism>
<keyword evidence="7" id="KW-1185">Reference proteome</keyword>
<dbReference type="GO" id="GO:0006412">
    <property type="term" value="P:translation"/>
    <property type="evidence" value="ECO:0007669"/>
    <property type="project" value="InterPro"/>
</dbReference>
<dbReference type="EMBL" id="JADGJQ010000016">
    <property type="protein sequence ID" value="KAJ3180451.1"/>
    <property type="molecule type" value="Genomic_DNA"/>
</dbReference>
<sequence length="135" mass="15640">MAKVSNNVSVSRRKSRKAHFSAPSDERRKIMSAPLEKELREKHNCRSMPIRKDDEVKIVRGTYNGREGKVVTVYRKKWCIYIEKVTRDKVNGASTMIPIHPSKVVITKLKIDKDRKNLLERKAAGRKVVKAEKLR</sequence>
<dbReference type="Gene3D" id="2.30.30.30">
    <property type="match status" value="1"/>
</dbReference>
<dbReference type="InterPro" id="IPR005824">
    <property type="entry name" value="KOW"/>
</dbReference>
<comment type="similarity">
    <text evidence="1">Belongs to the universal ribosomal protein uL24 family.</text>
</comment>
<dbReference type="InterPro" id="IPR041988">
    <property type="entry name" value="Ribosomal_uL24_KOW"/>
</dbReference>
<feature type="compositionally biased region" description="Basic and acidic residues" evidence="4">
    <location>
        <begin position="24"/>
        <end position="47"/>
    </location>
</feature>
<evidence type="ECO:0000313" key="6">
    <source>
        <dbReference type="EMBL" id="KAJ3180451.1"/>
    </source>
</evidence>
<dbReference type="CDD" id="cd06089">
    <property type="entry name" value="KOW_RPL26"/>
    <property type="match status" value="1"/>
</dbReference>
<accession>A0AAD5TRQ8</accession>
<proteinExistence type="inferred from homology"/>
<reference evidence="6" key="1">
    <citation type="submission" date="2020-05" db="EMBL/GenBank/DDBJ databases">
        <title>Phylogenomic resolution of chytrid fungi.</title>
        <authorList>
            <person name="Stajich J.E."/>
            <person name="Amses K."/>
            <person name="Simmons R."/>
            <person name="Seto K."/>
            <person name="Myers J."/>
            <person name="Bonds A."/>
            <person name="Quandt C.A."/>
            <person name="Barry K."/>
            <person name="Liu P."/>
            <person name="Grigoriev I."/>
            <person name="Longcore J.E."/>
            <person name="James T.Y."/>
        </authorList>
    </citation>
    <scope>NUCLEOTIDE SEQUENCE</scope>
    <source>
        <strain evidence="6">JEL0379</strain>
    </source>
</reference>
<dbReference type="InterPro" id="IPR014722">
    <property type="entry name" value="Rib_uL2_dom2"/>
</dbReference>
<evidence type="ECO:0000259" key="5">
    <source>
        <dbReference type="SMART" id="SM00739"/>
    </source>
</evidence>
<dbReference type="Pfam" id="PF00467">
    <property type="entry name" value="KOW"/>
    <property type="match status" value="1"/>
</dbReference>
<evidence type="ECO:0000256" key="4">
    <source>
        <dbReference type="SAM" id="MobiDB-lite"/>
    </source>
</evidence>
<keyword evidence="2 6" id="KW-0689">Ribosomal protein</keyword>
<dbReference type="SUPFAM" id="SSF50104">
    <property type="entry name" value="Translation proteins SH3-like domain"/>
    <property type="match status" value="1"/>
</dbReference>
<dbReference type="InterPro" id="IPR005756">
    <property type="entry name" value="Ribosomal_uL24_euk/arc"/>
</dbReference>
<keyword evidence="3" id="KW-0687">Ribonucleoprotein</keyword>
<dbReference type="PANTHER" id="PTHR11143">
    <property type="entry name" value="60S RIBOSOMAL PROTEIN L26 FAMILY MEMBER"/>
    <property type="match status" value="1"/>
</dbReference>
<evidence type="ECO:0000313" key="7">
    <source>
        <dbReference type="Proteomes" id="UP001212152"/>
    </source>
</evidence>
<dbReference type="AlphaFoldDB" id="A0AAD5TRQ8"/>
<dbReference type="Proteomes" id="UP001212152">
    <property type="component" value="Unassembled WGS sequence"/>
</dbReference>
<comment type="caution">
    <text evidence="6">The sequence shown here is derived from an EMBL/GenBank/DDBJ whole genome shotgun (WGS) entry which is preliminary data.</text>
</comment>
<protein>
    <submittedName>
        <fullName evidence="6">60S ribosomal protein L26A</fullName>
    </submittedName>
</protein>
<gene>
    <name evidence="6" type="primary">RPL26A</name>
    <name evidence="6" type="ORF">HDU87_001960</name>
</gene>
<dbReference type="InterPro" id="IPR008991">
    <property type="entry name" value="Translation_prot_SH3-like_sf"/>
</dbReference>
<dbReference type="HAMAP" id="MF_01326_A">
    <property type="entry name" value="Ribosomal_uL24_A"/>
    <property type="match status" value="1"/>
</dbReference>
<evidence type="ECO:0000256" key="2">
    <source>
        <dbReference type="ARBA" id="ARBA00022980"/>
    </source>
</evidence>